<evidence type="ECO:0000313" key="7">
    <source>
        <dbReference type="EMBL" id="GAG72770.1"/>
    </source>
</evidence>
<dbReference type="SUPFAM" id="SSF161111">
    <property type="entry name" value="Cation efflux protein transmembrane domain-like"/>
    <property type="match status" value="1"/>
</dbReference>
<evidence type="ECO:0000256" key="2">
    <source>
        <dbReference type="ARBA" id="ARBA00022692"/>
    </source>
</evidence>
<dbReference type="GO" id="GO:0016020">
    <property type="term" value="C:membrane"/>
    <property type="evidence" value="ECO:0007669"/>
    <property type="project" value="UniProtKB-SubCell"/>
</dbReference>
<protein>
    <recommendedName>
        <fullName evidence="6">Cation efflux protein transmembrane domain-containing protein</fullName>
    </recommendedName>
</protein>
<name>X0ZSJ2_9ZZZZ</name>
<organism evidence="7">
    <name type="scientific">marine sediment metagenome</name>
    <dbReference type="NCBI Taxonomy" id="412755"/>
    <lineage>
        <taxon>unclassified sequences</taxon>
        <taxon>metagenomes</taxon>
        <taxon>ecological metagenomes</taxon>
    </lineage>
</organism>
<dbReference type="GO" id="GO:0008324">
    <property type="term" value="F:monoatomic cation transmembrane transporter activity"/>
    <property type="evidence" value="ECO:0007669"/>
    <property type="project" value="InterPro"/>
</dbReference>
<comment type="caution">
    <text evidence="7">The sequence shown here is derived from an EMBL/GenBank/DDBJ whole genome shotgun (WGS) entry which is preliminary data.</text>
</comment>
<feature type="transmembrane region" description="Helical" evidence="5">
    <location>
        <begin position="59"/>
        <end position="76"/>
    </location>
</feature>
<comment type="subcellular location">
    <subcellularLocation>
        <location evidence="1">Membrane</location>
        <topology evidence="1">Multi-pass membrane protein</topology>
    </subcellularLocation>
</comment>
<evidence type="ECO:0000259" key="6">
    <source>
        <dbReference type="Pfam" id="PF01545"/>
    </source>
</evidence>
<dbReference type="Pfam" id="PF01545">
    <property type="entry name" value="Cation_efflux"/>
    <property type="match status" value="1"/>
</dbReference>
<feature type="transmembrane region" description="Helical" evidence="5">
    <location>
        <begin position="23"/>
        <end position="47"/>
    </location>
</feature>
<feature type="non-terminal residue" evidence="7">
    <location>
        <position position="110"/>
    </location>
</feature>
<keyword evidence="2 5" id="KW-0812">Transmembrane</keyword>
<evidence type="ECO:0000256" key="3">
    <source>
        <dbReference type="ARBA" id="ARBA00022989"/>
    </source>
</evidence>
<sequence length="110" mass="12766">MTKSENNLKYQSIKPKQLFENPFFINSLLLFFTITLFILKLIFSLLTKSLALQADAIDSMTDIIMYIIAIIGISFTKRKPNEKSLWRFINEKIKIIDGIKPQMDVSSFID</sequence>
<evidence type="ECO:0000256" key="1">
    <source>
        <dbReference type="ARBA" id="ARBA00004141"/>
    </source>
</evidence>
<keyword evidence="3 5" id="KW-1133">Transmembrane helix</keyword>
<dbReference type="EMBL" id="BART01003183">
    <property type="protein sequence ID" value="GAG72770.1"/>
    <property type="molecule type" value="Genomic_DNA"/>
</dbReference>
<proteinExistence type="predicted"/>
<evidence type="ECO:0000256" key="5">
    <source>
        <dbReference type="SAM" id="Phobius"/>
    </source>
</evidence>
<feature type="domain" description="Cation efflux protein transmembrane" evidence="6">
    <location>
        <begin position="30"/>
        <end position="83"/>
    </location>
</feature>
<dbReference type="AlphaFoldDB" id="X0ZSJ2"/>
<dbReference type="InterPro" id="IPR058533">
    <property type="entry name" value="Cation_efflux_TM"/>
</dbReference>
<reference evidence="7" key="1">
    <citation type="journal article" date="2014" name="Front. Microbiol.">
        <title>High frequency of phylogenetically diverse reductive dehalogenase-homologous genes in deep subseafloor sedimentary metagenomes.</title>
        <authorList>
            <person name="Kawai M."/>
            <person name="Futagami T."/>
            <person name="Toyoda A."/>
            <person name="Takaki Y."/>
            <person name="Nishi S."/>
            <person name="Hori S."/>
            <person name="Arai W."/>
            <person name="Tsubouchi T."/>
            <person name="Morono Y."/>
            <person name="Uchiyama I."/>
            <person name="Ito T."/>
            <person name="Fujiyama A."/>
            <person name="Inagaki F."/>
            <person name="Takami H."/>
        </authorList>
    </citation>
    <scope>NUCLEOTIDE SEQUENCE</scope>
    <source>
        <strain evidence="7">Expedition CK06-06</strain>
    </source>
</reference>
<dbReference type="Gene3D" id="1.20.1510.10">
    <property type="entry name" value="Cation efflux protein transmembrane domain"/>
    <property type="match status" value="1"/>
</dbReference>
<keyword evidence="4 5" id="KW-0472">Membrane</keyword>
<dbReference type="InterPro" id="IPR027469">
    <property type="entry name" value="Cation_efflux_TMD_sf"/>
</dbReference>
<accession>X0ZSJ2</accession>
<gene>
    <name evidence="7" type="ORF">S01H4_09009</name>
</gene>
<evidence type="ECO:0000256" key="4">
    <source>
        <dbReference type="ARBA" id="ARBA00023136"/>
    </source>
</evidence>